<dbReference type="Gramene" id="TKW39050">
    <property type="protein sequence ID" value="TKW39050"/>
    <property type="gene ID" value="SEVIR_1G154550v2"/>
</dbReference>
<reference evidence="1 2" key="1">
    <citation type="submission" date="2019-03" db="EMBL/GenBank/DDBJ databases">
        <title>WGS assembly of Setaria viridis.</title>
        <authorList>
            <person name="Huang P."/>
            <person name="Jenkins J."/>
            <person name="Grimwood J."/>
            <person name="Barry K."/>
            <person name="Healey A."/>
            <person name="Mamidi S."/>
            <person name="Sreedasyam A."/>
            <person name="Shu S."/>
            <person name="Feldman M."/>
            <person name="Wu J."/>
            <person name="Yu Y."/>
            <person name="Chen C."/>
            <person name="Johnson J."/>
            <person name="Rokhsar D."/>
            <person name="Baxter I."/>
            <person name="Schmutz J."/>
            <person name="Brutnell T."/>
            <person name="Kellogg E."/>
        </authorList>
    </citation>
    <scope>NUCLEOTIDE SEQUENCE [LARGE SCALE GENOMIC DNA]</scope>
    <source>
        <strain evidence="2">cv. A10</strain>
    </source>
</reference>
<dbReference type="AlphaFoldDB" id="A0A4U6WBK2"/>
<accession>A0A4U6WBK2</accession>
<evidence type="ECO:0000313" key="2">
    <source>
        <dbReference type="Proteomes" id="UP000298652"/>
    </source>
</evidence>
<dbReference type="EMBL" id="CM016552">
    <property type="protein sequence ID" value="TKW39050.1"/>
    <property type="molecule type" value="Genomic_DNA"/>
</dbReference>
<dbReference type="Gramene" id="TKW39053">
    <property type="protein sequence ID" value="TKW39053"/>
    <property type="gene ID" value="SEVIR_1G154550v2"/>
</dbReference>
<gene>
    <name evidence="1" type="ORF">SEVIR_1G154550v2</name>
</gene>
<dbReference type="Gramene" id="TKW39051">
    <property type="protein sequence ID" value="TKW39051"/>
    <property type="gene ID" value="SEVIR_1G154550v2"/>
</dbReference>
<protein>
    <submittedName>
        <fullName evidence="1">Uncharacterized protein</fullName>
    </submittedName>
</protein>
<name>A0A4U6WBK2_SETVI</name>
<keyword evidence="2" id="KW-1185">Reference proteome</keyword>
<dbReference type="EMBL" id="CM016552">
    <property type="protein sequence ID" value="TKW39051.1"/>
    <property type="molecule type" value="Genomic_DNA"/>
</dbReference>
<dbReference type="Proteomes" id="UP000298652">
    <property type="component" value="Chromosome 1"/>
</dbReference>
<dbReference type="EMBL" id="CM016552">
    <property type="protein sequence ID" value="TKW39053.1"/>
    <property type="molecule type" value="Genomic_DNA"/>
</dbReference>
<proteinExistence type="predicted"/>
<evidence type="ECO:0000313" key="1">
    <source>
        <dbReference type="EMBL" id="TKW39053.1"/>
    </source>
</evidence>
<organism evidence="1 2">
    <name type="scientific">Setaria viridis</name>
    <name type="common">Green bristlegrass</name>
    <name type="synonym">Setaria italica subsp. viridis</name>
    <dbReference type="NCBI Taxonomy" id="4556"/>
    <lineage>
        <taxon>Eukaryota</taxon>
        <taxon>Viridiplantae</taxon>
        <taxon>Streptophyta</taxon>
        <taxon>Embryophyta</taxon>
        <taxon>Tracheophyta</taxon>
        <taxon>Spermatophyta</taxon>
        <taxon>Magnoliopsida</taxon>
        <taxon>Liliopsida</taxon>
        <taxon>Poales</taxon>
        <taxon>Poaceae</taxon>
        <taxon>PACMAD clade</taxon>
        <taxon>Panicoideae</taxon>
        <taxon>Panicodae</taxon>
        <taxon>Paniceae</taxon>
        <taxon>Cenchrinae</taxon>
        <taxon>Setaria</taxon>
    </lineage>
</organism>
<sequence>MTCARLPHQSQSVHREEWIVSMVQKFALLIRRTLRATRAMSSGRDECIKIMPPPAEFDWASRCNHLFQCFTTFPIELIHHAIGTVGQFIIICTFLKFIQVRFA</sequence>